<feature type="domain" description="Tudor" evidence="4">
    <location>
        <begin position="119"/>
        <end position="181"/>
    </location>
</feature>
<dbReference type="AlphaFoldDB" id="A0AAN6GPV2"/>
<accession>A0AAN6GPV2</accession>
<evidence type="ECO:0000313" key="6">
    <source>
        <dbReference type="Proteomes" id="UP001176517"/>
    </source>
</evidence>
<dbReference type="SUPFAM" id="SSF63748">
    <property type="entry name" value="Tudor/PWWP/MBT"/>
    <property type="match status" value="1"/>
</dbReference>
<protein>
    <recommendedName>
        <fullName evidence="4">Tudor domain-containing protein</fullName>
    </recommendedName>
</protein>
<sequence length="304" mass="32808">MDSTELQTYELQLEQVQTALMADPENDELRNLESELHNLISMTRELIEQQEAEANAAAEAAAAAYSGKGKRRSAEEAEAEEQGAEEWNEHITDADAAAAATSSKSQSSAPVAQSGPARQYAAGEEVQAKYAGDGRWYPARITSIGGSVHNRVYSIVFKGFNTTELLPASDLRPTKSHASSHSQGFQSNSSATSASPYTNAASSASYPTQPNGDPKTKALDLNAEKERKKRRVEKSKERHATKAVESQSKQQAWQKFAKKKGAIGGNSMFRTPDDPLAKVGVVGAGRGMTQTTNRSKHVFDSNSK</sequence>
<dbReference type="EMBL" id="JAPDMZ010000075">
    <property type="protein sequence ID" value="KAK0551539.1"/>
    <property type="molecule type" value="Genomic_DNA"/>
</dbReference>
<feature type="compositionally biased region" description="Acidic residues" evidence="3">
    <location>
        <begin position="76"/>
        <end position="86"/>
    </location>
</feature>
<feature type="region of interest" description="Disordered" evidence="3">
    <location>
        <begin position="52"/>
        <end position="120"/>
    </location>
</feature>
<dbReference type="CDD" id="cd21182">
    <property type="entry name" value="Tudor_SMN_SPF30-like"/>
    <property type="match status" value="1"/>
</dbReference>
<feature type="region of interest" description="Disordered" evidence="3">
    <location>
        <begin position="285"/>
        <end position="304"/>
    </location>
</feature>
<evidence type="ECO:0000313" key="5">
    <source>
        <dbReference type="EMBL" id="KAK0551539.1"/>
    </source>
</evidence>
<name>A0AAN6GPV2_9BASI</name>
<evidence type="ECO:0000256" key="1">
    <source>
        <dbReference type="ARBA" id="ARBA00004123"/>
    </source>
</evidence>
<keyword evidence="6" id="KW-1185">Reference proteome</keyword>
<dbReference type="GO" id="GO:0005634">
    <property type="term" value="C:nucleus"/>
    <property type="evidence" value="ECO:0007669"/>
    <property type="project" value="UniProtKB-SubCell"/>
</dbReference>
<dbReference type="InterPro" id="IPR002999">
    <property type="entry name" value="Tudor"/>
</dbReference>
<feature type="compositionally biased region" description="Low complexity" evidence="3">
    <location>
        <begin position="94"/>
        <end position="114"/>
    </location>
</feature>
<evidence type="ECO:0000259" key="4">
    <source>
        <dbReference type="PROSITE" id="PS50304"/>
    </source>
</evidence>
<dbReference type="Gene3D" id="2.30.30.140">
    <property type="match status" value="1"/>
</dbReference>
<comment type="caution">
    <text evidence="5">The sequence shown here is derived from an EMBL/GenBank/DDBJ whole genome shotgun (WGS) entry which is preliminary data.</text>
</comment>
<feature type="region of interest" description="Disordered" evidence="3">
    <location>
        <begin position="171"/>
        <end position="251"/>
    </location>
</feature>
<dbReference type="PANTHER" id="PTHR46297">
    <property type="entry name" value="ZINC FINGER CCCH-TYPE WITH G PATCH DOMAIN-CONTAINING PROTEIN"/>
    <property type="match status" value="1"/>
</dbReference>
<dbReference type="SMART" id="SM00333">
    <property type="entry name" value="TUDOR"/>
    <property type="match status" value="1"/>
</dbReference>
<gene>
    <name evidence="5" type="ORF">OC846_003254</name>
</gene>
<evidence type="ECO:0000256" key="2">
    <source>
        <dbReference type="ARBA" id="ARBA00023242"/>
    </source>
</evidence>
<organism evidence="5 6">
    <name type="scientific">Tilletia horrida</name>
    <dbReference type="NCBI Taxonomy" id="155126"/>
    <lineage>
        <taxon>Eukaryota</taxon>
        <taxon>Fungi</taxon>
        <taxon>Dikarya</taxon>
        <taxon>Basidiomycota</taxon>
        <taxon>Ustilaginomycotina</taxon>
        <taxon>Exobasidiomycetes</taxon>
        <taxon>Tilletiales</taxon>
        <taxon>Tilletiaceae</taxon>
        <taxon>Tilletia</taxon>
    </lineage>
</organism>
<comment type="subcellular location">
    <subcellularLocation>
        <location evidence="1">Nucleus</location>
    </subcellularLocation>
</comment>
<proteinExistence type="predicted"/>
<evidence type="ECO:0000256" key="3">
    <source>
        <dbReference type="SAM" id="MobiDB-lite"/>
    </source>
</evidence>
<reference evidence="5" key="1">
    <citation type="journal article" date="2023" name="PhytoFront">
        <title>Draft Genome Resources of Seven Strains of Tilletia horrida, Causal Agent of Kernel Smut of Rice.</title>
        <authorList>
            <person name="Khanal S."/>
            <person name="Antony Babu S."/>
            <person name="Zhou X.G."/>
        </authorList>
    </citation>
    <scope>NUCLEOTIDE SEQUENCE</scope>
    <source>
        <strain evidence="5">TX6</strain>
    </source>
</reference>
<feature type="compositionally biased region" description="Low complexity" evidence="3">
    <location>
        <begin position="179"/>
        <end position="190"/>
    </location>
</feature>
<feature type="compositionally biased region" description="Low complexity" evidence="3">
    <location>
        <begin position="52"/>
        <end position="64"/>
    </location>
</feature>
<feature type="compositionally biased region" description="Basic and acidic residues" evidence="3">
    <location>
        <begin position="214"/>
        <end position="226"/>
    </location>
</feature>
<feature type="compositionally biased region" description="Polar residues" evidence="3">
    <location>
        <begin position="191"/>
        <end position="211"/>
    </location>
</feature>
<dbReference type="PROSITE" id="PS50304">
    <property type="entry name" value="TUDOR"/>
    <property type="match status" value="1"/>
</dbReference>
<keyword evidence="2" id="KW-0539">Nucleus</keyword>
<dbReference type="Proteomes" id="UP001176517">
    <property type="component" value="Unassembled WGS sequence"/>
</dbReference>